<proteinExistence type="predicted"/>
<dbReference type="Proteomes" id="UP000326198">
    <property type="component" value="Unassembled WGS sequence"/>
</dbReference>
<name>A0A5N7B2R9_9EURO</name>
<dbReference type="EMBL" id="ML736243">
    <property type="protein sequence ID" value="KAE8376313.1"/>
    <property type="molecule type" value="Genomic_DNA"/>
</dbReference>
<accession>A0A5N7B2R9</accession>
<reference evidence="1 2" key="1">
    <citation type="submission" date="2019-04" db="EMBL/GenBank/DDBJ databases">
        <title>Friends and foes A comparative genomics studyof 23 Aspergillus species from section Flavi.</title>
        <authorList>
            <consortium name="DOE Joint Genome Institute"/>
            <person name="Kjaerbolling I."/>
            <person name="Vesth T."/>
            <person name="Frisvad J.C."/>
            <person name="Nybo J.L."/>
            <person name="Theobald S."/>
            <person name="Kildgaard S."/>
            <person name="Isbrandt T."/>
            <person name="Kuo A."/>
            <person name="Sato A."/>
            <person name="Lyhne E.K."/>
            <person name="Kogle M.E."/>
            <person name="Wiebenga A."/>
            <person name="Kun R.S."/>
            <person name="Lubbers R.J."/>
            <person name="Makela M.R."/>
            <person name="Barry K."/>
            <person name="Chovatia M."/>
            <person name="Clum A."/>
            <person name="Daum C."/>
            <person name="Haridas S."/>
            <person name="He G."/>
            <person name="LaButti K."/>
            <person name="Lipzen A."/>
            <person name="Mondo S."/>
            <person name="Riley R."/>
            <person name="Salamov A."/>
            <person name="Simmons B.A."/>
            <person name="Magnuson J.K."/>
            <person name="Henrissat B."/>
            <person name="Mortensen U.H."/>
            <person name="Larsen T.O."/>
            <person name="Devries R.P."/>
            <person name="Grigoriev I.V."/>
            <person name="Machida M."/>
            <person name="Baker S.E."/>
            <person name="Andersen M.R."/>
        </authorList>
    </citation>
    <scope>NUCLEOTIDE SEQUENCE [LARGE SCALE GENOMIC DNA]</scope>
    <source>
        <strain evidence="1 2">IBT 29228</strain>
    </source>
</reference>
<evidence type="ECO:0000313" key="1">
    <source>
        <dbReference type="EMBL" id="KAE8376313.1"/>
    </source>
</evidence>
<keyword evidence="2" id="KW-1185">Reference proteome</keyword>
<organism evidence="1 2">
    <name type="scientific">Aspergillus bertholletiae</name>
    <dbReference type="NCBI Taxonomy" id="1226010"/>
    <lineage>
        <taxon>Eukaryota</taxon>
        <taxon>Fungi</taxon>
        <taxon>Dikarya</taxon>
        <taxon>Ascomycota</taxon>
        <taxon>Pezizomycotina</taxon>
        <taxon>Eurotiomycetes</taxon>
        <taxon>Eurotiomycetidae</taxon>
        <taxon>Eurotiales</taxon>
        <taxon>Aspergillaceae</taxon>
        <taxon>Aspergillus</taxon>
        <taxon>Aspergillus subgen. Circumdati</taxon>
    </lineage>
</organism>
<sequence length="178" mass="20079">MSENFDLDKDLETSGIVVAGHIGDKLISDVQQELKQRDTATQERGRQIQLHWSPECDAVMFFFDIVIKPSIAILEDRPCLNRWFVQYRDRPKGKSIYKPRVEKGTYNVLIIIEPGTGFPRFYEGSHIESENETMAPAVSTYAVEVPQRKGAVIVFEATLGRRDSAVKGIGASCIILVY</sequence>
<dbReference type="AlphaFoldDB" id="A0A5N7B2R9"/>
<gene>
    <name evidence="1" type="ORF">BDV26DRAFT_265879</name>
</gene>
<evidence type="ECO:0000313" key="2">
    <source>
        <dbReference type="Proteomes" id="UP000326198"/>
    </source>
</evidence>
<dbReference type="OrthoDB" id="4438389at2759"/>
<protein>
    <submittedName>
        <fullName evidence="1">Uncharacterized protein</fullName>
    </submittedName>
</protein>